<dbReference type="Gene3D" id="3.40.30.10">
    <property type="entry name" value="Glutaredoxin"/>
    <property type="match status" value="1"/>
</dbReference>
<dbReference type="AlphaFoldDB" id="A0A5R8QG65"/>
<dbReference type="InterPro" id="IPR001853">
    <property type="entry name" value="DSBA-like_thioredoxin_dom"/>
</dbReference>
<keyword evidence="4" id="KW-0676">Redox-active center</keyword>
<reference evidence="6 7" key="1">
    <citation type="submission" date="2019-05" db="EMBL/GenBank/DDBJ databases">
        <title>Culicoidintestinum kansasii gen. nov., sp. nov. from the gastrointestinal tract of the biting midge, Culicoides sonorensis.</title>
        <authorList>
            <person name="Neupane S."/>
            <person name="Ghosh A."/>
            <person name="Gunther S."/>
            <person name="Martin K."/>
            <person name="Zurek L."/>
        </authorList>
    </citation>
    <scope>NUCLEOTIDE SEQUENCE [LARGE SCALE GENOMIC DNA]</scope>
    <source>
        <strain evidence="6 7">CS-1</strain>
    </source>
</reference>
<dbReference type="InParanoid" id="A0A5R8QG65"/>
<evidence type="ECO:0000313" key="6">
    <source>
        <dbReference type="EMBL" id="TLG76690.1"/>
    </source>
</evidence>
<keyword evidence="1" id="KW-0732">Signal</keyword>
<keyword evidence="2" id="KW-0560">Oxidoreductase</keyword>
<dbReference type="GO" id="GO:0016491">
    <property type="term" value="F:oxidoreductase activity"/>
    <property type="evidence" value="ECO:0007669"/>
    <property type="project" value="UniProtKB-KW"/>
</dbReference>
<dbReference type="InterPro" id="IPR036249">
    <property type="entry name" value="Thioredoxin-like_sf"/>
</dbReference>
<accession>A0A5R8QG65</accession>
<evidence type="ECO:0000256" key="2">
    <source>
        <dbReference type="ARBA" id="ARBA00023002"/>
    </source>
</evidence>
<evidence type="ECO:0000256" key="1">
    <source>
        <dbReference type="ARBA" id="ARBA00022729"/>
    </source>
</evidence>
<dbReference type="PANTHER" id="PTHR13887">
    <property type="entry name" value="GLUTATHIONE S-TRANSFERASE KAPPA"/>
    <property type="match status" value="1"/>
</dbReference>
<evidence type="ECO:0000256" key="4">
    <source>
        <dbReference type="ARBA" id="ARBA00023284"/>
    </source>
</evidence>
<evidence type="ECO:0000313" key="7">
    <source>
        <dbReference type="Proteomes" id="UP000306912"/>
    </source>
</evidence>
<keyword evidence="7" id="KW-1185">Reference proteome</keyword>
<proteinExistence type="predicted"/>
<dbReference type="Pfam" id="PF01323">
    <property type="entry name" value="DSBA"/>
    <property type="match status" value="1"/>
</dbReference>
<protein>
    <submittedName>
        <fullName evidence="6">DsbA family protein</fullName>
    </submittedName>
</protein>
<keyword evidence="3" id="KW-1015">Disulfide bond</keyword>
<sequence length="228" mass="25586">MNNTTTIEFFHDVICSFCFPMSYRMRELAAQMPNLTITHRSFALARSEADLIAMFGSREQAKNEILNHWDHANHNDDNHRFNIEGMRAANFPFPTSMNGLLACKAAGLIGGDKVYWDAFDAIQQKLFVENQNIEDPTVIADAIKTTKIDFEAWQTQLDKPETLAAVEADFKLAAAYQIQSVPTLIVNGKYRISGAQPLENIKAAIQQVTIEEMDGASCKIVNGQMYCE</sequence>
<evidence type="ECO:0000259" key="5">
    <source>
        <dbReference type="Pfam" id="PF01323"/>
    </source>
</evidence>
<gene>
    <name evidence="6" type="ORF">FEZ08_03490</name>
</gene>
<dbReference type="EMBL" id="VBWP01000002">
    <property type="protein sequence ID" value="TLG76690.1"/>
    <property type="molecule type" value="Genomic_DNA"/>
</dbReference>
<dbReference type="PANTHER" id="PTHR13887:SF14">
    <property type="entry name" value="DISULFIDE BOND FORMATION PROTEIN D"/>
    <property type="match status" value="1"/>
</dbReference>
<evidence type="ECO:0000256" key="3">
    <source>
        <dbReference type="ARBA" id="ARBA00023157"/>
    </source>
</evidence>
<organism evidence="6 7">
    <name type="scientific">Culicoidibacter larvae</name>
    <dbReference type="NCBI Taxonomy" id="2579976"/>
    <lineage>
        <taxon>Bacteria</taxon>
        <taxon>Bacillati</taxon>
        <taxon>Bacillota</taxon>
        <taxon>Culicoidibacteria</taxon>
        <taxon>Culicoidibacterales</taxon>
        <taxon>Culicoidibacteraceae</taxon>
        <taxon>Culicoidibacter</taxon>
    </lineage>
</organism>
<dbReference type="Proteomes" id="UP000306912">
    <property type="component" value="Unassembled WGS sequence"/>
</dbReference>
<comment type="caution">
    <text evidence="6">The sequence shown here is derived from an EMBL/GenBank/DDBJ whole genome shotgun (WGS) entry which is preliminary data.</text>
</comment>
<dbReference type="OrthoDB" id="9799122at2"/>
<feature type="domain" description="DSBA-like thioredoxin" evidence="5">
    <location>
        <begin position="6"/>
        <end position="206"/>
    </location>
</feature>
<name>A0A5R8QG65_9FIRM</name>
<dbReference type="RefSeq" id="WP_138190327.1">
    <property type="nucleotide sequence ID" value="NZ_VBWP01000002.1"/>
</dbReference>
<dbReference type="SUPFAM" id="SSF52833">
    <property type="entry name" value="Thioredoxin-like"/>
    <property type="match status" value="1"/>
</dbReference>